<proteinExistence type="predicted"/>
<evidence type="ECO:0000256" key="5">
    <source>
        <dbReference type="ARBA" id="ARBA00022679"/>
    </source>
</evidence>
<gene>
    <name evidence="9" type="ORF">HCJ88_12495</name>
</gene>
<evidence type="ECO:0000259" key="8">
    <source>
        <dbReference type="PROSITE" id="PS51101"/>
    </source>
</evidence>
<keyword evidence="3" id="KW-0963">Cytoplasm</keyword>
<protein>
    <submittedName>
        <fullName evidence="9">PTS sugar transporter subunit IIB</fullName>
    </submittedName>
</protein>
<dbReference type="AlphaFoldDB" id="A0ABD7BVH3"/>
<evidence type="ECO:0000256" key="1">
    <source>
        <dbReference type="ARBA" id="ARBA00004496"/>
    </source>
</evidence>
<sequence>MIKLVRIDHRLMHGQVMFSWTKAEGIERIIVIDTATAEDDFKRMSLKLAKPQDMKVSLFSVDQAIELIPKIKKLKENTMLIFGNVTETYKFIKAFGAVPEINYGGILDRPGAKRFSNAIYLTDDEVEKSRELANMGITLYMQQVPTSNKDILNDKL</sequence>
<comment type="subcellular location">
    <subcellularLocation>
        <location evidence="1">Cytoplasm</location>
    </subcellularLocation>
</comment>
<feature type="domain" description="PTS EIIB type-4" evidence="8">
    <location>
        <begin position="1"/>
        <end position="156"/>
    </location>
</feature>
<dbReference type="GO" id="GO:0009401">
    <property type="term" value="P:phosphoenolpyruvate-dependent sugar phosphotransferase system"/>
    <property type="evidence" value="ECO:0007669"/>
    <property type="project" value="UniProtKB-KW"/>
</dbReference>
<evidence type="ECO:0000313" key="9">
    <source>
        <dbReference type="EMBL" id="QOP56526.1"/>
    </source>
</evidence>
<dbReference type="Gene3D" id="3.40.35.10">
    <property type="entry name" value="Phosphotransferase system, sorbose subfamily IIB component"/>
    <property type="match status" value="1"/>
</dbReference>
<evidence type="ECO:0000256" key="7">
    <source>
        <dbReference type="ARBA" id="ARBA00022777"/>
    </source>
</evidence>
<dbReference type="SUPFAM" id="SSF52728">
    <property type="entry name" value="PTS IIb component"/>
    <property type="match status" value="1"/>
</dbReference>
<keyword evidence="7" id="KW-0418">Kinase</keyword>
<dbReference type="EMBL" id="CP050500">
    <property type="protein sequence ID" value="QOP56526.1"/>
    <property type="molecule type" value="Genomic_DNA"/>
</dbReference>
<evidence type="ECO:0000256" key="4">
    <source>
        <dbReference type="ARBA" id="ARBA00022597"/>
    </source>
</evidence>
<dbReference type="PROSITE" id="PS51101">
    <property type="entry name" value="PTS_EIIB_TYPE_4"/>
    <property type="match status" value="1"/>
</dbReference>
<keyword evidence="4 9" id="KW-0762">Sugar transport</keyword>
<keyword evidence="6" id="KW-0598">Phosphotransferase system</keyword>
<dbReference type="GO" id="GO:0005737">
    <property type="term" value="C:cytoplasm"/>
    <property type="evidence" value="ECO:0007669"/>
    <property type="project" value="UniProtKB-SubCell"/>
</dbReference>
<evidence type="ECO:0000256" key="2">
    <source>
        <dbReference type="ARBA" id="ARBA00022448"/>
    </source>
</evidence>
<keyword evidence="5" id="KW-0808">Transferase</keyword>
<dbReference type="RefSeq" id="WP_193137178.1">
    <property type="nucleotide sequence ID" value="NZ_CP050500.1"/>
</dbReference>
<keyword evidence="2" id="KW-0813">Transport</keyword>
<dbReference type="InterPro" id="IPR036667">
    <property type="entry name" value="PTS_IIB_sorbose-sp_sf"/>
</dbReference>
<dbReference type="Proteomes" id="UP000593972">
    <property type="component" value="Chromosome"/>
</dbReference>
<reference evidence="9 10" key="1">
    <citation type="submission" date="2020-03" db="EMBL/GenBank/DDBJ databases">
        <title>Complete genome sequence of Lactobacillus paracasei strain NFFJ04, isolated from animal feed.</title>
        <authorList>
            <person name="Jung J.Y."/>
        </authorList>
    </citation>
    <scope>NUCLEOTIDE SEQUENCE [LARGE SCALE GENOMIC DNA]</scope>
    <source>
        <strain evidence="9 10">NFFJ04</strain>
    </source>
</reference>
<evidence type="ECO:0000256" key="6">
    <source>
        <dbReference type="ARBA" id="ARBA00022683"/>
    </source>
</evidence>
<organism evidence="9 10">
    <name type="scientific">Lacticaseibacillus paracasei</name>
    <name type="common">Lactobacillus paracasei</name>
    <dbReference type="NCBI Taxonomy" id="1597"/>
    <lineage>
        <taxon>Bacteria</taxon>
        <taxon>Bacillati</taxon>
        <taxon>Bacillota</taxon>
        <taxon>Bacilli</taxon>
        <taxon>Lactobacillales</taxon>
        <taxon>Lactobacillaceae</taxon>
        <taxon>Lacticaseibacillus</taxon>
    </lineage>
</organism>
<dbReference type="InterPro" id="IPR004720">
    <property type="entry name" value="PTS_IIB_sorbose-sp"/>
</dbReference>
<evidence type="ECO:0000256" key="3">
    <source>
        <dbReference type="ARBA" id="ARBA00022490"/>
    </source>
</evidence>
<evidence type="ECO:0000313" key="10">
    <source>
        <dbReference type="Proteomes" id="UP000593972"/>
    </source>
</evidence>
<dbReference type="Pfam" id="PF03830">
    <property type="entry name" value="PTSIIB_sorb"/>
    <property type="match status" value="1"/>
</dbReference>
<dbReference type="GO" id="GO:0016301">
    <property type="term" value="F:kinase activity"/>
    <property type="evidence" value="ECO:0007669"/>
    <property type="project" value="UniProtKB-KW"/>
</dbReference>
<name>A0ABD7BVH3_LACPA</name>
<accession>A0ABD7BVH3</accession>